<sequence>MKVNTKKFFTLIFTLVLTINLIIPVSASETLSDNAIPNEIITEINKSLNYISTQKDIFGLTDVDFGTLSVGNQIKAYEYRDKQLKEAEFSLFPIINNERLVAFAVKNNEKTSIEITTTFVKDIASSFNPSTPIAFIYDKDTCYIYSSSGLTEMHRSSQSNNGRDVLDYNTVDKSLFDSITLNNLSSNEFLNYESSVNLMAENTYSVNIAATTYYSCNVSYVSQAPDSYYCWASSVACIGNYLKGKSYTGEYVAQQVFGSNYNQQVPQEKALKALKDIYDVSYTSNNYVPSDNTILGSIKSGRPLFSGWWATWYGGHATVICGINIIAGYITIMNPQSGFQSATSNGTTYTYTSITNNLVYELERYGN</sequence>
<dbReference type="InterPro" id="IPR022118">
    <property type="entry name" value="Peptidase_C70_AvrRpt2"/>
</dbReference>
<organism evidence="1 2">
    <name type="scientific">Anaerocolumna xylanovorans DSM 12503</name>
    <dbReference type="NCBI Taxonomy" id="1121345"/>
    <lineage>
        <taxon>Bacteria</taxon>
        <taxon>Bacillati</taxon>
        <taxon>Bacillota</taxon>
        <taxon>Clostridia</taxon>
        <taxon>Lachnospirales</taxon>
        <taxon>Lachnospiraceae</taxon>
        <taxon>Anaerocolumna</taxon>
    </lineage>
</organism>
<accession>A0A1M7YDW2</accession>
<protein>
    <recommendedName>
        <fullName evidence="3">Peptidase_C39 like family protein</fullName>
    </recommendedName>
</protein>
<keyword evidence="2" id="KW-1185">Reference proteome</keyword>
<gene>
    <name evidence="1" type="ORF">SAMN02745217_02885</name>
</gene>
<evidence type="ECO:0000313" key="1">
    <source>
        <dbReference type="EMBL" id="SHO50769.1"/>
    </source>
</evidence>
<evidence type="ECO:0000313" key="2">
    <source>
        <dbReference type="Proteomes" id="UP000184612"/>
    </source>
</evidence>
<proteinExistence type="predicted"/>
<dbReference type="AlphaFoldDB" id="A0A1M7YDW2"/>
<dbReference type="Pfam" id="PF12385">
    <property type="entry name" value="Peptidase_C70"/>
    <property type="match status" value="1"/>
</dbReference>
<name>A0A1M7YDW2_9FIRM</name>
<evidence type="ECO:0008006" key="3">
    <source>
        <dbReference type="Google" id="ProtNLM"/>
    </source>
</evidence>
<dbReference type="EMBL" id="FRFD01000008">
    <property type="protein sequence ID" value="SHO50769.1"/>
    <property type="molecule type" value="Genomic_DNA"/>
</dbReference>
<dbReference type="STRING" id="1121345.SAMN02745217_02885"/>
<dbReference type="Proteomes" id="UP000184612">
    <property type="component" value="Unassembled WGS sequence"/>
</dbReference>
<reference evidence="1 2" key="1">
    <citation type="submission" date="2016-12" db="EMBL/GenBank/DDBJ databases">
        <authorList>
            <person name="Song W.-J."/>
            <person name="Kurnit D.M."/>
        </authorList>
    </citation>
    <scope>NUCLEOTIDE SEQUENCE [LARGE SCALE GENOMIC DNA]</scope>
    <source>
        <strain evidence="1 2">DSM 12503</strain>
    </source>
</reference>